<evidence type="ECO:0000313" key="3">
    <source>
        <dbReference type="Proteomes" id="UP001500298"/>
    </source>
</evidence>
<accession>A0ABP9D7W7</accession>
<keyword evidence="3" id="KW-1185">Reference proteome</keyword>
<dbReference type="Gene3D" id="2.60.120.10">
    <property type="entry name" value="Jelly Rolls"/>
    <property type="match status" value="1"/>
</dbReference>
<dbReference type="EMBL" id="BAABJX010000020">
    <property type="protein sequence ID" value="GAA4829001.1"/>
    <property type="molecule type" value="Genomic_DNA"/>
</dbReference>
<dbReference type="PANTHER" id="PTHR36440">
    <property type="entry name" value="PUTATIVE (AFU_ORTHOLOGUE AFUA_8G07350)-RELATED"/>
    <property type="match status" value="1"/>
</dbReference>
<comment type="caution">
    <text evidence="2">The sequence shown here is derived from an EMBL/GenBank/DDBJ whole genome shotgun (WGS) entry which is preliminary data.</text>
</comment>
<organism evidence="2 3">
    <name type="scientific">Algivirga pacifica</name>
    <dbReference type="NCBI Taxonomy" id="1162670"/>
    <lineage>
        <taxon>Bacteria</taxon>
        <taxon>Pseudomonadati</taxon>
        <taxon>Bacteroidota</taxon>
        <taxon>Cytophagia</taxon>
        <taxon>Cytophagales</taxon>
        <taxon>Flammeovirgaceae</taxon>
        <taxon>Algivirga</taxon>
    </lineage>
</organism>
<gene>
    <name evidence="2" type="ORF">GCM10023331_12700</name>
</gene>
<dbReference type="InterPro" id="IPR014710">
    <property type="entry name" value="RmlC-like_jellyroll"/>
</dbReference>
<dbReference type="InterPro" id="IPR013096">
    <property type="entry name" value="Cupin_2"/>
</dbReference>
<dbReference type="InterPro" id="IPR011051">
    <property type="entry name" value="RmlC_Cupin_sf"/>
</dbReference>
<dbReference type="Pfam" id="PF07883">
    <property type="entry name" value="Cupin_2"/>
    <property type="match status" value="1"/>
</dbReference>
<dbReference type="SUPFAM" id="SSF51182">
    <property type="entry name" value="RmlC-like cupins"/>
    <property type="match status" value="1"/>
</dbReference>
<name>A0ABP9D7W7_9BACT</name>
<sequence length="154" mass="17563">MNKRITSSNKKVIIQKFGAGKKYWMNDKEYTGIVVSKEATNSEYIISDGVIAPEGFVPEHYHKWEDQTFHIIKGYLEVKIGDEMAKVEAGDTIHCPRGTSHYIKNIGDTEAQIISYIFPGDWAEDFMAETSKQVESGNFDLELIEEKYGVVYLK</sequence>
<evidence type="ECO:0000313" key="2">
    <source>
        <dbReference type="EMBL" id="GAA4829001.1"/>
    </source>
</evidence>
<reference evidence="3" key="1">
    <citation type="journal article" date="2019" name="Int. J. Syst. Evol. Microbiol.">
        <title>The Global Catalogue of Microorganisms (GCM) 10K type strain sequencing project: providing services to taxonomists for standard genome sequencing and annotation.</title>
        <authorList>
            <consortium name="The Broad Institute Genomics Platform"/>
            <consortium name="The Broad Institute Genome Sequencing Center for Infectious Disease"/>
            <person name="Wu L."/>
            <person name="Ma J."/>
        </authorList>
    </citation>
    <scope>NUCLEOTIDE SEQUENCE [LARGE SCALE GENOMIC DNA]</scope>
    <source>
        <strain evidence="3">JCM 18326</strain>
    </source>
</reference>
<evidence type="ECO:0000259" key="1">
    <source>
        <dbReference type="Pfam" id="PF07883"/>
    </source>
</evidence>
<dbReference type="InterPro" id="IPR053146">
    <property type="entry name" value="QDO-like"/>
</dbReference>
<dbReference type="RefSeq" id="WP_345370193.1">
    <property type="nucleotide sequence ID" value="NZ_BAABJX010000020.1"/>
</dbReference>
<protein>
    <recommendedName>
        <fullName evidence="1">Cupin type-2 domain-containing protein</fullName>
    </recommendedName>
</protein>
<feature type="domain" description="Cupin type-2" evidence="1">
    <location>
        <begin position="51"/>
        <end position="115"/>
    </location>
</feature>
<proteinExistence type="predicted"/>
<dbReference type="PANTHER" id="PTHR36440:SF1">
    <property type="entry name" value="PUTATIVE (AFU_ORTHOLOGUE AFUA_8G07350)-RELATED"/>
    <property type="match status" value="1"/>
</dbReference>
<dbReference type="Proteomes" id="UP001500298">
    <property type="component" value="Unassembled WGS sequence"/>
</dbReference>